<accession>A0A6P2G500</accession>
<evidence type="ECO:0000313" key="5">
    <source>
        <dbReference type="Proteomes" id="UP000755577"/>
    </source>
</evidence>
<evidence type="ECO:0000256" key="1">
    <source>
        <dbReference type="SAM" id="MobiDB-lite"/>
    </source>
</evidence>
<organism evidence="3 4">
    <name type="scientific">Burkholderia anthina</name>
    <dbReference type="NCBI Taxonomy" id="179879"/>
    <lineage>
        <taxon>Bacteria</taxon>
        <taxon>Pseudomonadati</taxon>
        <taxon>Pseudomonadota</taxon>
        <taxon>Betaproteobacteria</taxon>
        <taxon>Burkholderiales</taxon>
        <taxon>Burkholderiaceae</taxon>
        <taxon>Burkholderia</taxon>
        <taxon>Burkholderia cepacia complex</taxon>
    </lineage>
</organism>
<name>A0A6P2G500_9BURK</name>
<dbReference type="Proteomes" id="UP000494201">
    <property type="component" value="Unassembled WGS sequence"/>
</dbReference>
<proteinExistence type="predicted"/>
<evidence type="ECO:0000313" key="2">
    <source>
        <dbReference type="EMBL" id="MBM2766360.1"/>
    </source>
</evidence>
<dbReference type="AlphaFoldDB" id="A0A6P2G500"/>
<dbReference type="Proteomes" id="UP000755577">
    <property type="component" value="Unassembled WGS sequence"/>
</dbReference>
<dbReference type="EMBL" id="CABVLY010000004">
    <property type="protein sequence ID" value="VVU48730.1"/>
    <property type="molecule type" value="Genomic_DNA"/>
</dbReference>
<reference evidence="3 4" key="1">
    <citation type="submission" date="2019-09" db="EMBL/GenBank/DDBJ databases">
        <authorList>
            <person name="Depoorter E."/>
        </authorList>
    </citation>
    <scope>NUCLEOTIDE SEQUENCE [LARGE SCALE GENOMIC DNA]</scope>
    <source>
        <strain evidence="3">LMG 20980</strain>
    </source>
</reference>
<dbReference type="GeneID" id="56499460"/>
<reference evidence="2 5" key="2">
    <citation type="submission" date="2021-02" db="EMBL/GenBank/DDBJ databases">
        <title>Draft genome of the type strains Burkholderia anthina DSM16086.</title>
        <authorList>
            <person name="Hertel R."/>
            <person name="Meissner J."/>
            <person name="Poehlein A."/>
            <person name="Daniel R."/>
            <person name="Commichau F.M."/>
        </authorList>
    </citation>
    <scope>NUCLEOTIDE SEQUENCE [LARGE SCALE GENOMIC DNA]</scope>
    <source>
        <strain evidence="2 5">DSM 16086</strain>
    </source>
</reference>
<dbReference type="RefSeq" id="WP_174925601.1">
    <property type="nucleotide sequence ID" value="NZ_CABVLY010000004.1"/>
</dbReference>
<dbReference type="Gene3D" id="3.40.190.290">
    <property type="match status" value="1"/>
</dbReference>
<feature type="region of interest" description="Disordered" evidence="1">
    <location>
        <begin position="98"/>
        <end position="120"/>
    </location>
</feature>
<evidence type="ECO:0000313" key="4">
    <source>
        <dbReference type="Proteomes" id="UP000494201"/>
    </source>
</evidence>
<keyword evidence="5" id="KW-1185">Reference proteome</keyword>
<protein>
    <recommendedName>
        <fullName evidence="6">LysR family transcriptional regulator</fullName>
    </recommendedName>
</protein>
<gene>
    <name evidence="3" type="ORF">BAN20980_01429</name>
    <name evidence="2" type="ORF">JQK92_07960</name>
</gene>
<dbReference type="SUPFAM" id="SSF53850">
    <property type="entry name" value="Periplasmic binding protein-like II"/>
    <property type="match status" value="1"/>
</dbReference>
<dbReference type="EMBL" id="JAFCIQ010000004">
    <property type="protein sequence ID" value="MBM2766360.1"/>
    <property type="molecule type" value="Genomic_DNA"/>
</dbReference>
<evidence type="ECO:0000313" key="3">
    <source>
        <dbReference type="EMBL" id="VVU48730.1"/>
    </source>
</evidence>
<evidence type="ECO:0008006" key="6">
    <source>
        <dbReference type="Google" id="ProtNLM"/>
    </source>
</evidence>
<sequence>MSRRHALRDCCKYPVALPHSSLAIRTLLDEAPYRRQLEPEIAVESGSLEFLRGFIVREDAVTFLPLSAVPRVDDRICARPVSVQGLDALRVVPGQLRGRSPSIAAGTVADQPSSRLPDLP</sequence>